<feature type="transmembrane region" description="Helical" evidence="2">
    <location>
        <begin position="532"/>
        <end position="560"/>
    </location>
</feature>
<evidence type="ECO:0000256" key="1">
    <source>
        <dbReference type="ARBA" id="ARBA00022465"/>
    </source>
</evidence>
<keyword evidence="5" id="KW-1185">Reference proteome</keyword>
<evidence type="ECO:0000256" key="2">
    <source>
        <dbReference type="SAM" id="Phobius"/>
    </source>
</evidence>
<dbReference type="NCBIfam" id="TIGR02675">
    <property type="entry name" value="tape_meas_nterm"/>
    <property type="match status" value="1"/>
</dbReference>
<dbReference type="GO" id="GO:0098003">
    <property type="term" value="P:viral tail assembly"/>
    <property type="evidence" value="ECO:0007669"/>
    <property type="project" value="UniProtKB-KW"/>
</dbReference>
<organism evidence="4 5">
    <name type="scientific">Pseudomonas phage vB_PaeM_PAO1_Ab03</name>
    <dbReference type="NCBI Taxonomy" id="1548901"/>
    <lineage>
        <taxon>Viruses</taxon>
        <taxon>Duplodnaviria</taxon>
        <taxon>Heunggongvirae</taxon>
        <taxon>Uroviricota</taxon>
        <taxon>Caudoviricetes</taxon>
        <taxon>Vandenendeviridae</taxon>
        <taxon>Nankokuvirus</taxon>
        <taxon>Nankokuvirus Ab03</taxon>
    </lineage>
</organism>
<dbReference type="Pfam" id="PF20155">
    <property type="entry name" value="TMP_3"/>
    <property type="match status" value="1"/>
</dbReference>
<dbReference type="InterPro" id="IPR013491">
    <property type="entry name" value="Tape_meas_N"/>
</dbReference>
<sequence length="778" mass="84950">MATEEITKLVGTIQWRADNRPLLTFKKNLEQVRDRLNEVAGLANKKVTMRVDLDGRSLAAKIKMATNAQIRLKNVDIAQDTLGTMVKKLSERLANTPVTLSNVRFNIKDIAQQKRFLRTFMQGLALEIPVSIRARKAEQALLAWKRQTEQRFTLHLNADISQSKFYRNARRTIDAVIQRLGTITLRTPNIRLSVDRAHLRQEIADVLAQIRREARIRIDLQGHVNQVRGRNAHAVGGLAGAGAGAAVAHWGRGFIPGLGGAFAISQMNQMGQQMIAQQNAMAAVGGSQEAGQATMAQFKQMANEVGFDWRAVAPSYTKMLASGQGAGMDKDVVDSIFRSMTEYGTVMGLDTESMKGSLRAVEQMMNKEQVMSEELKLQLGERFPAAMSLMAQAVSAREGREISTRELGDMMAKGLVRTDVLPEFARIIAEKAREGGALSRAQNSTAAQQQRFNNAWSDAVGLIYNNGMGQGMANLFKEMAKTLNDNEEAVKGLGAAMEWLLSPFEAAAILIRQMLQQLPDLASKLGLTSGQLMALAGAIGLALFPLGQIALAIGGLFLVVEDFVGFLQGKDSVIGDFFNQLTPEQQAVWLKIGGAVVQTAEAVGRLAEAMGQLLGGFAEGGMFSTALDFFTSKILAVLTVITKLVQAAEALKNRDFGKAAKLAGDAGAVALSNSPVNLLLREDLRDNLEARARRAQNDMGRNIDEDVLRRVPEYLKAENGVGGMPNVGQITLNIPIQIESAPQIQDEREFSEMLQTRIMDSFHDTLRQAMVDASENKK</sequence>
<keyword evidence="2" id="KW-1133">Transmembrane helix</keyword>
<dbReference type="OrthoDB" id="715at10239"/>
<dbReference type="GeneID" id="23679384"/>
<name>A0A0A1IU71_9CAUD</name>
<reference evidence="5" key="1">
    <citation type="journal article" date="2015" name="PLoS ONE">
        <title>Investigation of a Large Collection of Pseudomonas aeruginosa Bacteriophages Collected from a Single Environmental Source in Abidjan, Cote d'Ivoire.</title>
        <authorList>
            <person name="Essoh C."/>
            <person name="Latino L."/>
            <person name="Midoux C."/>
            <person name="Blouin Y."/>
            <person name="Loukou G."/>
            <person name="Nguetta S.P."/>
            <person name="Lathro S."/>
            <person name="Cablanmian A."/>
            <person name="Kouassi A.K."/>
            <person name="Vergnaud G."/>
            <person name="Pourcel C."/>
        </authorList>
    </citation>
    <scope>NUCLEOTIDE SEQUENCE [LARGE SCALE GENOMIC DNA]</scope>
</reference>
<evidence type="ECO:0000259" key="3">
    <source>
        <dbReference type="Pfam" id="PF20155"/>
    </source>
</evidence>
<feature type="domain" description="Tape measure protein N-terminal" evidence="3">
    <location>
        <begin position="267"/>
        <end position="462"/>
    </location>
</feature>
<dbReference type="Proteomes" id="UP000030230">
    <property type="component" value="Segment"/>
</dbReference>
<protein>
    <submittedName>
        <fullName evidence="4">Putative tail length tape-measure protein</fullName>
    </submittedName>
</protein>
<dbReference type="EMBL" id="LN610573">
    <property type="protein sequence ID" value="CEF89178.1"/>
    <property type="molecule type" value="Genomic_DNA"/>
</dbReference>
<accession>A0A0A1IU71</accession>
<dbReference type="KEGG" id="vg:23679384"/>
<keyword evidence="2" id="KW-0812">Transmembrane</keyword>
<proteinExistence type="predicted"/>
<keyword evidence="2" id="KW-0472">Membrane</keyword>
<evidence type="ECO:0000313" key="4">
    <source>
        <dbReference type="EMBL" id="CEF89178.1"/>
    </source>
</evidence>
<evidence type="ECO:0000313" key="5">
    <source>
        <dbReference type="Proteomes" id="UP000030230"/>
    </source>
</evidence>
<keyword evidence="1" id="KW-1245">Viral tail assembly</keyword>
<dbReference type="RefSeq" id="YP_009124469.1">
    <property type="nucleotide sequence ID" value="NC_026587.1"/>
</dbReference>
<keyword evidence="1" id="KW-1188">Viral release from host cell</keyword>
<gene>
    <name evidence="4" type="primary">ORF73</name>
</gene>